<keyword evidence="2" id="KW-0472">Membrane</keyword>
<sequence>MSDKGGIQLLPETRKKIDIRIPGENRLISIGVSLTVFVLAITAGLWWYSSRLQAQIASADEQMTSLEKQRDKKAEQNLITLAKQVDITNQALNKHVYWSTAFSKIESALQNNVQFKSFSAISGEQTLHIRALSDNYATIAKQLASFVADDAIKDVTLDGVSTLTNGKLDFNAKIYFDPVKFLKKP</sequence>
<dbReference type="Proteomes" id="UP000177605">
    <property type="component" value="Unassembled WGS sequence"/>
</dbReference>
<evidence type="ECO:0000313" key="4">
    <source>
        <dbReference type="Proteomes" id="UP000177605"/>
    </source>
</evidence>
<evidence type="ECO:0000256" key="1">
    <source>
        <dbReference type="SAM" id="Coils"/>
    </source>
</evidence>
<gene>
    <name evidence="3" type="ORF">A2669_02495</name>
</gene>
<organism evidence="3 4">
    <name type="scientific">Candidatus Yanofskybacteria bacterium RIFCSPHIGHO2_01_FULL_48_25b</name>
    <dbReference type="NCBI Taxonomy" id="1802672"/>
    <lineage>
        <taxon>Bacteria</taxon>
        <taxon>Candidatus Yanofskyibacteriota</taxon>
    </lineage>
</organism>
<reference evidence="3 4" key="1">
    <citation type="journal article" date="2016" name="Nat. Commun.">
        <title>Thousands of microbial genomes shed light on interconnected biogeochemical processes in an aquifer system.</title>
        <authorList>
            <person name="Anantharaman K."/>
            <person name="Brown C.T."/>
            <person name="Hug L.A."/>
            <person name="Sharon I."/>
            <person name="Castelle C.J."/>
            <person name="Probst A.J."/>
            <person name="Thomas B.C."/>
            <person name="Singh A."/>
            <person name="Wilkins M.J."/>
            <person name="Karaoz U."/>
            <person name="Brodie E.L."/>
            <person name="Williams K.H."/>
            <person name="Hubbard S.S."/>
            <person name="Banfield J.F."/>
        </authorList>
    </citation>
    <scope>NUCLEOTIDE SEQUENCE [LARGE SCALE GENOMIC DNA]</scope>
</reference>
<protein>
    <recommendedName>
        <fullName evidence="5">Fimbrial assembly protein</fullName>
    </recommendedName>
</protein>
<name>A0A1F8F2Y4_9BACT</name>
<dbReference type="EMBL" id="MGJM01000005">
    <property type="protein sequence ID" value="OGN07028.1"/>
    <property type="molecule type" value="Genomic_DNA"/>
</dbReference>
<evidence type="ECO:0008006" key="5">
    <source>
        <dbReference type="Google" id="ProtNLM"/>
    </source>
</evidence>
<evidence type="ECO:0000313" key="3">
    <source>
        <dbReference type="EMBL" id="OGN07028.1"/>
    </source>
</evidence>
<keyword evidence="1" id="KW-0175">Coiled coil</keyword>
<accession>A0A1F8F2Y4</accession>
<keyword evidence="2" id="KW-1133">Transmembrane helix</keyword>
<evidence type="ECO:0000256" key="2">
    <source>
        <dbReference type="SAM" id="Phobius"/>
    </source>
</evidence>
<dbReference type="AlphaFoldDB" id="A0A1F8F2Y4"/>
<feature type="coiled-coil region" evidence="1">
    <location>
        <begin position="49"/>
        <end position="76"/>
    </location>
</feature>
<proteinExistence type="predicted"/>
<keyword evidence="2" id="KW-0812">Transmembrane</keyword>
<feature type="transmembrane region" description="Helical" evidence="2">
    <location>
        <begin position="27"/>
        <end position="48"/>
    </location>
</feature>
<comment type="caution">
    <text evidence="3">The sequence shown here is derived from an EMBL/GenBank/DDBJ whole genome shotgun (WGS) entry which is preliminary data.</text>
</comment>